<evidence type="ECO:0000313" key="1">
    <source>
        <dbReference type="EMBL" id="MDQ0114380.1"/>
    </source>
</evidence>
<sequence length="111" mass="13236">MATQRKKLTGNGMWESSRMMLPEHKVEINAHAHERNRRKRIVLDEQEWEDISRVIGESLQQRTLVTIRLYHPFEDLMVEGVVDRIDQMRRRFMVDGEWFEIRDVEGASIGN</sequence>
<gene>
    <name evidence="1" type="ORF">J2T15_003835</name>
</gene>
<proteinExistence type="predicted"/>
<dbReference type="RefSeq" id="WP_307205712.1">
    <property type="nucleotide sequence ID" value="NZ_JAUSSU010000007.1"/>
</dbReference>
<comment type="caution">
    <text evidence="1">The sequence shown here is derived from an EMBL/GenBank/DDBJ whole genome shotgun (WGS) entry which is preliminary data.</text>
</comment>
<organism evidence="1 2">
    <name type="scientific">Paenibacillus harenae</name>
    <dbReference type="NCBI Taxonomy" id="306543"/>
    <lineage>
        <taxon>Bacteria</taxon>
        <taxon>Bacillati</taxon>
        <taxon>Bacillota</taxon>
        <taxon>Bacilli</taxon>
        <taxon>Bacillales</taxon>
        <taxon>Paenibacillaceae</taxon>
        <taxon>Paenibacillus</taxon>
    </lineage>
</organism>
<keyword evidence="2" id="KW-1185">Reference proteome</keyword>
<dbReference type="EMBL" id="JAUSSU010000007">
    <property type="protein sequence ID" value="MDQ0114380.1"/>
    <property type="molecule type" value="Genomic_DNA"/>
</dbReference>
<protein>
    <recommendedName>
        <fullName evidence="3">YolD-like family protein</fullName>
    </recommendedName>
</protein>
<dbReference type="Proteomes" id="UP001229346">
    <property type="component" value="Unassembled WGS sequence"/>
</dbReference>
<reference evidence="1 2" key="1">
    <citation type="submission" date="2023-07" db="EMBL/GenBank/DDBJ databases">
        <title>Sorghum-associated microbial communities from plants grown in Nebraska, USA.</title>
        <authorList>
            <person name="Schachtman D."/>
        </authorList>
    </citation>
    <scope>NUCLEOTIDE SEQUENCE [LARGE SCALE GENOMIC DNA]</scope>
    <source>
        <strain evidence="1 2">CC482</strain>
    </source>
</reference>
<accession>A0ABT9U414</accession>
<name>A0ABT9U414_PAEHA</name>
<dbReference type="Pfam" id="PF08863">
    <property type="entry name" value="YolD"/>
    <property type="match status" value="1"/>
</dbReference>
<dbReference type="InterPro" id="IPR014962">
    <property type="entry name" value="YolD"/>
</dbReference>
<evidence type="ECO:0000313" key="2">
    <source>
        <dbReference type="Proteomes" id="UP001229346"/>
    </source>
</evidence>
<evidence type="ECO:0008006" key="3">
    <source>
        <dbReference type="Google" id="ProtNLM"/>
    </source>
</evidence>